<protein>
    <submittedName>
        <fullName evidence="2">Uncharacterized protein</fullName>
    </submittedName>
</protein>
<name>A0AA37C205_9ACTN</name>
<dbReference type="AlphaFoldDB" id="A0AA37C205"/>
<evidence type="ECO:0000313" key="2">
    <source>
        <dbReference type="EMBL" id="GHI48466.1"/>
    </source>
</evidence>
<organism evidence="2 3">
    <name type="scientific">Streptomyces albidoflavus</name>
    <dbReference type="NCBI Taxonomy" id="1886"/>
    <lineage>
        <taxon>Bacteria</taxon>
        <taxon>Bacillati</taxon>
        <taxon>Actinomycetota</taxon>
        <taxon>Actinomycetes</taxon>
        <taxon>Kitasatosporales</taxon>
        <taxon>Streptomycetaceae</taxon>
        <taxon>Streptomyces</taxon>
        <taxon>Streptomyces albidoflavus group</taxon>
    </lineage>
</organism>
<feature type="region of interest" description="Disordered" evidence="1">
    <location>
        <begin position="1"/>
        <end position="23"/>
    </location>
</feature>
<comment type="caution">
    <text evidence="2">The sequence shown here is derived from an EMBL/GenBank/DDBJ whole genome shotgun (WGS) entry which is preliminary data.</text>
</comment>
<gene>
    <name evidence="2" type="ORF">ScoT_46400</name>
</gene>
<evidence type="ECO:0000313" key="3">
    <source>
        <dbReference type="Proteomes" id="UP001051844"/>
    </source>
</evidence>
<proteinExistence type="predicted"/>
<reference evidence="2" key="1">
    <citation type="submission" date="2022-09" db="EMBL/GenBank/DDBJ databases">
        <title>Whole genome shotgun sequence of Streptomyces albidoflavus NBRC 12854.</title>
        <authorList>
            <person name="Komaki H."/>
            <person name="Tamura T."/>
        </authorList>
    </citation>
    <scope>NUCLEOTIDE SEQUENCE</scope>
    <source>
        <strain evidence="2">NBRC 12854</strain>
    </source>
</reference>
<accession>A0AA37C205</accession>
<dbReference type="Proteomes" id="UP001051844">
    <property type="component" value="Unassembled WGS sequence"/>
</dbReference>
<dbReference type="EMBL" id="BNDZ01000005">
    <property type="protein sequence ID" value="GHI48466.1"/>
    <property type="molecule type" value="Genomic_DNA"/>
</dbReference>
<sequence length="208" mass="23380">MGHRVVAATPSVETRENPPLLSQSEIPGRRDQWRQIGNRVPRREREYLDVVEAECMTDGSSYGSRPEYLPDFMNDPHDDDGRQVVKLDLAENRALAAATLSRFPAATGDVIDFESTPFEGRLWWDDEEHWTRMAADLLSSHVQRGERIAVIWGNYLMPVVTMPADVAVRRARDILDAGPHFWMHPLGGSVLIECLMDGQVTVATIPSS</sequence>
<evidence type="ECO:0000256" key="1">
    <source>
        <dbReference type="SAM" id="MobiDB-lite"/>
    </source>
</evidence>